<comment type="caution">
    <text evidence="1">The sequence shown here is derived from an EMBL/GenBank/DDBJ whole genome shotgun (WGS) entry which is preliminary data.</text>
</comment>
<dbReference type="EMBL" id="QKRW01000036">
    <property type="protein sequence ID" value="RAL60874.1"/>
    <property type="molecule type" value="Genomic_DNA"/>
</dbReference>
<accession>A0A395ILY3</accession>
<dbReference type="Proteomes" id="UP000249056">
    <property type="component" value="Unassembled WGS sequence"/>
</dbReference>
<gene>
    <name evidence="1" type="ORF">DID88_010198</name>
</gene>
<dbReference type="AlphaFoldDB" id="A0A395ILY3"/>
<name>A0A395ILY3_9HELO</name>
<proteinExistence type="predicted"/>
<protein>
    <submittedName>
        <fullName evidence="1">Uncharacterized protein</fullName>
    </submittedName>
</protein>
<keyword evidence="2" id="KW-1185">Reference proteome</keyword>
<evidence type="ECO:0000313" key="2">
    <source>
        <dbReference type="Proteomes" id="UP000249056"/>
    </source>
</evidence>
<dbReference type="OrthoDB" id="28127at2759"/>
<evidence type="ECO:0000313" key="1">
    <source>
        <dbReference type="EMBL" id="RAL60874.1"/>
    </source>
</evidence>
<organism evidence="1 2">
    <name type="scientific">Monilinia fructigena</name>
    <dbReference type="NCBI Taxonomy" id="38457"/>
    <lineage>
        <taxon>Eukaryota</taxon>
        <taxon>Fungi</taxon>
        <taxon>Dikarya</taxon>
        <taxon>Ascomycota</taxon>
        <taxon>Pezizomycotina</taxon>
        <taxon>Leotiomycetes</taxon>
        <taxon>Helotiales</taxon>
        <taxon>Sclerotiniaceae</taxon>
        <taxon>Monilinia</taxon>
    </lineage>
</organism>
<sequence>MKLNGVKAELQSRIVDRIRLAFIRISKFGFASCEFHTNGAHNYNTPGPAMQSYNRPNGYGMKLEFKTSPFITWWTRLGRSKIVKL</sequence>
<reference evidence="1 2" key="1">
    <citation type="submission" date="2018-06" db="EMBL/GenBank/DDBJ databases">
        <title>Genome Sequence of the Brown Rot Fungal Pathogen Monilinia fructigena.</title>
        <authorList>
            <person name="Landi L."/>
            <person name="De Miccolis Angelini R.M."/>
            <person name="Pollastro S."/>
            <person name="Abate D."/>
            <person name="Faretra F."/>
            <person name="Romanazzi G."/>
        </authorList>
    </citation>
    <scope>NUCLEOTIDE SEQUENCE [LARGE SCALE GENOMIC DNA]</scope>
    <source>
        <strain evidence="1 2">Mfrg269</strain>
    </source>
</reference>